<proteinExistence type="predicted"/>
<feature type="compositionally biased region" description="Basic and acidic residues" evidence="2">
    <location>
        <begin position="746"/>
        <end position="785"/>
    </location>
</feature>
<feature type="region of interest" description="Disordered" evidence="2">
    <location>
        <begin position="1"/>
        <end position="82"/>
    </location>
</feature>
<feature type="compositionally biased region" description="Low complexity" evidence="2">
    <location>
        <begin position="470"/>
        <end position="482"/>
    </location>
</feature>
<protein>
    <recommendedName>
        <fullName evidence="5">Relaxase</fullName>
    </recommendedName>
</protein>
<gene>
    <name evidence="3" type="ORF">M2J83_09330</name>
</gene>
<evidence type="ECO:0008006" key="5">
    <source>
        <dbReference type="Google" id="ProtNLM"/>
    </source>
</evidence>
<evidence type="ECO:0000313" key="4">
    <source>
        <dbReference type="Proteomes" id="UP001211866"/>
    </source>
</evidence>
<reference evidence="3 4" key="1">
    <citation type="submission" date="2022-05" db="EMBL/GenBank/DDBJ databases">
        <title>Complete sequence of strain NY11312.</title>
        <authorList>
            <person name="Zhou D."/>
        </authorList>
    </citation>
    <scope>NUCLEOTIDE SEQUENCE [LARGE SCALE GENOMIC DNA]</scope>
    <source>
        <strain evidence="3 4">NY11312</strain>
    </source>
</reference>
<keyword evidence="4" id="KW-1185">Reference proteome</keyword>
<feature type="region of interest" description="Disordered" evidence="2">
    <location>
        <begin position="296"/>
        <end position="337"/>
    </location>
</feature>
<evidence type="ECO:0000256" key="2">
    <source>
        <dbReference type="SAM" id="MobiDB-lite"/>
    </source>
</evidence>
<evidence type="ECO:0000256" key="1">
    <source>
        <dbReference type="SAM" id="Coils"/>
    </source>
</evidence>
<feature type="coiled-coil region" evidence="1">
    <location>
        <begin position="647"/>
        <end position="674"/>
    </location>
</feature>
<evidence type="ECO:0000313" key="3">
    <source>
        <dbReference type="EMBL" id="WBM39992.1"/>
    </source>
</evidence>
<organism evidence="3 4">
    <name type="scientific">Alcaligenes faecalis</name>
    <dbReference type="NCBI Taxonomy" id="511"/>
    <lineage>
        <taxon>Bacteria</taxon>
        <taxon>Pseudomonadati</taxon>
        <taxon>Pseudomonadota</taxon>
        <taxon>Betaproteobacteria</taxon>
        <taxon>Burkholderiales</taxon>
        <taxon>Alcaligenaceae</taxon>
        <taxon>Alcaligenes</taxon>
    </lineage>
</organism>
<dbReference type="EMBL" id="CP096916">
    <property type="protein sequence ID" value="WBM39992.1"/>
    <property type="molecule type" value="Genomic_DNA"/>
</dbReference>
<accession>A0ABY7NC59</accession>
<keyword evidence="1" id="KW-0175">Coiled coil</keyword>
<dbReference type="Gene3D" id="3.30.930.30">
    <property type="match status" value="1"/>
</dbReference>
<feature type="region of interest" description="Disordered" evidence="2">
    <location>
        <begin position="737"/>
        <end position="785"/>
    </location>
</feature>
<feature type="compositionally biased region" description="Basic and acidic residues" evidence="2">
    <location>
        <begin position="1"/>
        <end position="21"/>
    </location>
</feature>
<feature type="region of interest" description="Disordered" evidence="2">
    <location>
        <begin position="447"/>
        <end position="525"/>
    </location>
</feature>
<feature type="compositionally biased region" description="Basic and acidic residues" evidence="2">
    <location>
        <begin position="31"/>
        <end position="43"/>
    </location>
</feature>
<name>A0ABY7NC59_ALCFA</name>
<dbReference type="RefSeq" id="WP_270119885.1">
    <property type="nucleotide sequence ID" value="NZ_CP096916.1"/>
</dbReference>
<sequence length="785" mass="87407">MSVTRERSHSMQQQRIDDSRRRSTAAAAARAVDRSTRATDRRAGSGRRGGGAIAIRSRRAPASASQFHLHVKRSNRAGSRRAPSSAVSKILYDLGLDKPGADARVAGLFVCLPDDCPQLADDALLMAQACEMRAAQEKYANSRTGQMLHFDIALPNFLDAHRQAALAKQINESLSEALNVPAYAAIHDDQGNVHLHASLPLYNVIADGDGYVLGDRIMHAQRPAIREAAGLPKSKASELAAIRTTVANLIADSIAEQLANEPPHISKHLVERWRCGHFKLEEQVIRAAQRGDIEFVEENAERDPTKKEGPGARRDWSKRSRDERRHGAKSHNENVHDGVESITKASVQRALRLADAVQINDPELLRQFLREQGITMRWTGTPGKKARGVTYQLEDGPVLAGRNLDASLGDLKRRYKWTDAPAYRRNLRLTNEQQLQYQDALSRSQIRPTNLADAAPAAVQRRADKLREQAAQAATLAGSATGTGVGQRSKRRSNDPSFNKRATTPALKGRSANGRAAPEKPRHEVKKMAIDSKALLASLSALPIDETTVAAAGSVGSAAVGAVRETMPDSIKPHTLSEQQKRLLLDAFDQREAAKTGSFEGPLSLAHEQLERLNQRISQHQQLEPENGIYLKKRLFRTPILSETDEHRKWRESLEKGREQAQKLENQISKMQTSAFNDPDLLKALPQLTQAHDERQSQQRAAALESATEQYQKAVEQLNDVQPGARRDRLLRTIKIATDEYPELAEQERERRANRAAEEAARRSPQRHDDNDDYDDRRRSRSRER</sequence>
<feature type="compositionally biased region" description="Basic residues" evidence="2">
    <location>
        <begin position="69"/>
        <end position="79"/>
    </location>
</feature>
<dbReference type="Proteomes" id="UP001211866">
    <property type="component" value="Chromosome"/>
</dbReference>